<dbReference type="EMBL" id="JACVVK020000056">
    <property type="protein sequence ID" value="KAK7497621.1"/>
    <property type="molecule type" value="Genomic_DNA"/>
</dbReference>
<comment type="caution">
    <text evidence="1">The sequence shown here is derived from an EMBL/GenBank/DDBJ whole genome shotgun (WGS) entry which is preliminary data.</text>
</comment>
<feature type="non-terminal residue" evidence="1">
    <location>
        <position position="1"/>
    </location>
</feature>
<name>A0ABD0LDP6_9CAEN</name>
<feature type="non-terminal residue" evidence="1">
    <location>
        <position position="62"/>
    </location>
</feature>
<evidence type="ECO:0000313" key="2">
    <source>
        <dbReference type="Proteomes" id="UP001519460"/>
    </source>
</evidence>
<dbReference type="Proteomes" id="UP001519460">
    <property type="component" value="Unassembled WGS sequence"/>
</dbReference>
<keyword evidence="2" id="KW-1185">Reference proteome</keyword>
<reference evidence="1 2" key="1">
    <citation type="journal article" date="2023" name="Sci. Data">
        <title>Genome assembly of the Korean intertidal mud-creeper Batillaria attramentaria.</title>
        <authorList>
            <person name="Patra A.K."/>
            <person name="Ho P.T."/>
            <person name="Jun S."/>
            <person name="Lee S.J."/>
            <person name="Kim Y."/>
            <person name="Won Y.J."/>
        </authorList>
    </citation>
    <scope>NUCLEOTIDE SEQUENCE [LARGE SCALE GENOMIC DNA]</scope>
    <source>
        <strain evidence="1">Wonlab-2016</strain>
    </source>
</reference>
<evidence type="ECO:0000313" key="1">
    <source>
        <dbReference type="EMBL" id="KAK7497621.1"/>
    </source>
</evidence>
<sequence>TAHRIPRLLEVKQVDPCGLGACVGVFHTTRVADFTAVKTEKVRVENIRTHSVSLDIVIREVR</sequence>
<organism evidence="1 2">
    <name type="scientific">Batillaria attramentaria</name>
    <dbReference type="NCBI Taxonomy" id="370345"/>
    <lineage>
        <taxon>Eukaryota</taxon>
        <taxon>Metazoa</taxon>
        <taxon>Spiralia</taxon>
        <taxon>Lophotrochozoa</taxon>
        <taxon>Mollusca</taxon>
        <taxon>Gastropoda</taxon>
        <taxon>Caenogastropoda</taxon>
        <taxon>Sorbeoconcha</taxon>
        <taxon>Cerithioidea</taxon>
        <taxon>Batillariidae</taxon>
        <taxon>Batillaria</taxon>
    </lineage>
</organism>
<gene>
    <name evidence="1" type="ORF">BaRGS_00011016</name>
</gene>
<accession>A0ABD0LDP6</accession>
<proteinExistence type="predicted"/>
<protein>
    <submittedName>
        <fullName evidence="1">Uncharacterized protein</fullName>
    </submittedName>
</protein>
<dbReference type="AlphaFoldDB" id="A0ABD0LDP6"/>